<dbReference type="EMBL" id="AFCV01001003">
    <property type="protein sequence ID" value="EHC88860.1"/>
    <property type="molecule type" value="Genomic_DNA"/>
</dbReference>
<sequence>MSERLFTKLSLIIHGRLVFESSSPILALCLCDHTRVNKSETKLHRVTLSSFPIFMKKIEKNHHMIKDFYEKNHHMIKGRICYCIFQMILVIIIILINDLFDV</sequence>
<keyword evidence="1" id="KW-0472">Membrane</keyword>
<gene>
    <name evidence="2" type="ORF">LTSEUGA_3888</name>
</gene>
<comment type="caution">
    <text evidence="2">The sequence shown here is derived from an EMBL/GenBank/DDBJ whole genome shotgun (WGS) entry which is preliminary data.</text>
</comment>
<keyword evidence="1" id="KW-0812">Transmembrane</keyword>
<evidence type="ECO:0000313" key="3">
    <source>
        <dbReference type="Proteomes" id="UP000003915"/>
    </source>
</evidence>
<evidence type="ECO:0000313" key="2">
    <source>
        <dbReference type="EMBL" id="EHC88860.1"/>
    </source>
</evidence>
<reference evidence="2 3" key="1">
    <citation type="journal article" date="2011" name="BMC Genomics">
        <title>Genome sequencing reveals diversification of virulence factor content and possible host adaptation in distinct subpopulations of Salmonella enterica.</title>
        <authorList>
            <person name="den Bakker H.C."/>
            <person name="Moreno Switt A.I."/>
            <person name="Govoni G."/>
            <person name="Cummings C.A."/>
            <person name="Ranieri M.L."/>
            <person name="Degoricija L."/>
            <person name="Hoelzer K."/>
            <person name="Rodriguez-Rivera L.D."/>
            <person name="Brown S."/>
            <person name="Bolchacova E."/>
            <person name="Furtado M.R."/>
            <person name="Wiedmann M."/>
        </authorList>
    </citation>
    <scope>NUCLEOTIDE SEQUENCE [LARGE SCALE GENOMIC DNA]</scope>
    <source>
        <strain evidence="2 3">R8-3404</strain>
    </source>
</reference>
<accession>A0A6C8GZ16</accession>
<keyword evidence="1" id="KW-1133">Transmembrane helix</keyword>
<dbReference type="AlphaFoldDB" id="A0A6C8GZ16"/>
<dbReference type="Proteomes" id="UP000003915">
    <property type="component" value="Unassembled WGS sequence"/>
</dbReference>
<protein>
    <submittedName>
        <fullName evidence="2">Uncharacterized protein</fullName>
    </submittedName>
</protein>
<proteinExistence type="predicted"/>
<evidence type="ECO:0000256" key="1">
    <source>
        <dbReference type="SAM" id="Phobius"/>
    </source>
</evidence>
<feature type="transmembrane region" description="Helical" evidence="1">
    <location>
        <begin position="80"/>
        <end position="100"/>
    </location>
</feature>
<organism evidence="2 3">
    <name type="scientific">Salmonella enterica subsp. enterica serovar Uganda str. R8-3404</name>
    <dbReference type="NCBI Taxonomy" id="913083"/>
    <lineage>
        <taxon>Bacteria</taxon>
        <taxon>Pseudomonadati</taxon>
        <taxon>Pseudomonadota</taxon>
        <taxon>Gammaproteobacteria</taxon>
        <taxon>Enterobacterales</taxon>
        <taxon>Enterobacteriaceae</taxon>
        <taxon>Salmonella</taxon>
    </lineage>
</organism>
<name>A0A6C8GZ16_SALET</name>